<evidence type="ECO:0000313" key="4">
    <source>
        <dbReference type="Proteomes" id="UP000249016"/>
    </source>
</evidence>
<dbReference type="InterPro" id="IPR011944">
    <property type="entry name" value="Steroid_delta5-4_isomerase"/>
</dbReference>
<dbReference type="Proteomes" id="UP000249016">
    <property type="component" value="Unassembled WGS sequence"/>
</dbReference>
<dbReference type="NCBIfam" id="TIGR02246">
    <property type="entry name" value="SgcJ/EcaC family oxidoreductase"/>
    <property type="match status" value="1"/>
</dbReference>
<proteinExistence type="predicted"/>
<accession>A0A327NNZ9</accession>
<dbReference type="EMBL" id="QLII01000001">
    <property type="protein sequence ID" value="RAI76139.1"/>
    <property type="molecule type" value="Genomic_DNA"/>
</dbReference>
<feature type="signal peptide" evidence="1">
    <location>
        <begin position="1"/>
        <end position="18"/>
    </location>
</feature>
<dbReference type="SUPFAM" id="SSF54427">
    <property type="entry name" value="NTF2-like"/>
    <property type="match status" value="1"/>
</dbReference>
<dbReference type="RefSeq" id="WP_111345388.1">
    <property type="nucleotide sequence ID" value="NZ_QLII01000001.1"/>
</dbReference>
<dbReference type="InterPro" id="IPR027843">
    <property type="entry name" value="DUF4440"/>
</dbReference>
<feature type="domain" description="DUF4440" evidence="2">
    <location>
        <begin position="33"/>
        <end position="145"/>
    </location>
</feature>
<keyword evidence="1" id="KW-0732">Signal</keyword>
<dbReference type="OrthoDB" id="582586at2"/>
<dbReference type="CDD" id="cd00531">
    <property type="entry name" value="NTF2_like"/>
    <property type="match status" value="1"/>
</dbReference>
<evidence type="ECO:0000259" key="2">
    <source>
        <dbReference type="Pfam" id="PF14534"/>
    </source>
</evidence>
<evidence type="ECO:0000256" key="1">
    <source>
        <dbReference type="SAM" id="SignalP"/>
    </source>
</evidence>
<feature type="chain" id="PRO_5016304222" description="DUF4440 domain-containing protein" evidence="1">
    <location>
        <begin position="19"/>
        <end position="158"/>
    </location>
</feature>
<dbReference type="Gene3D" id="3.10.450.50">
    <property type="match status" value="1"/>
</dbReference>
<dbReference type="AlphaFoldDB" id="A0A327NNZ9"/>
<name>A0A327NNZ9_9BACT</name>
<dbReference type="InterPro" id="IPR032710">
    <property type="entry name" value="NTF2-like_dom_sf"/>
</dbReference>
<keyword evidence="4" id="KW-1185">Reference proteome</keyword>
<protein>
    <recommendedName>
        <fullName evidence="2">DUF4440 domain-containing protein</fullName>
    </recommendedName>
</protein>
<sequence length="158" mass="18179">MKKIVLALIALSSLFAHSTIAQKDNQTAAQEAIKSVITNYEQAWNRHDAKALAQQYHTDATWVNWFGAYYKGRAEIEKHYQTTHTTYFKSTQFTTRSIEDITLLKPDMALVHVRTDLNGDERYPGQTFRFRRTILLTNKEGSWRILAGQNAKLNEGVE</sequence>
<comment type="caution">
    <text evidence="3">The sequence shown here is derived from an EMBL/GenBank/DDBJ whole genome shotgun (WGS) entry which is preliminary data.</text>
</comment>
<dbReference type="Pfam" id="PF14534">
    <property type="entry name" value="DUF4440"/>
    <property type="match status" value="1"/>
</dbReference>
<organism evidence="3 4">
    <name type="scientific">Spirosoma telluris</name>
    <dbReference type="NCBI Taxonomy" id="2183553"/>
    <lineage>
        <taxon>Bacteria</taxon>
        <taxon>Pseudomonadati</taxon>
        <taxon>Bacteroidota</taxon>
        <taxon>Cytophagia</taxon>
        <taxon>Cytophagales</taxon>
        <taxon>Cytophagaceae</taxon>
        <taxon>Spirosoma</taxon>
    </lineage>
</organism>
<reference evidence="3 4" key="1">
    <citation type="submission" date="2018-06" db="EMBL/GenBank/DDBJ databases">
        <title>Spirosoma sp. HMF3257 Genome sequencing and assembly.</title>
        <authorList>
            <person name="Kang H."/>
            <person name="Cha I."/>
            <person name="Kim H."/>
            <person name="Kang J."/>
            <person name="Joh K."/>
        </authorList>
    </citation>
    <scope>NUCLEOTIDE SEQUENCE [LARGE SCALE GENOMIC DNA]</scope>
    <source>
        <strain evidence="3 4">HMF3257</strain>
    </source>
</reference>
<gene>
    <name evidence="3" type="ORF">HMF3257_21665</name>
</gene>
<evidence type="ECO:0000313" key="3">
    <source>
        <dbReference type="EMBL" id="RAI76139.1"/>
    </source>
</evidence>